<dbReference type="Proteomes" id="UP001501496">
    <property type="component" value="Unassembled WGS sequence"/>
</dbReference>
<sequence>MKNLFLLSIIAVLSIGSVNAQEFKAGVNAGLVTGDFSDLASFNLALDVAYLWDVADQIQVGAITGFSQTFTKEVDGFDTNDVQFLPIAAAGRFAISDQFTIGTDLGYAVGINDGNDGGFYYAPRVQYSVNESLDIVAAYRGVSIDAGPVTLGFNTITLGVEFAL</sequence>
<dbReference type="SUPFAM" id="SSF56925">
    <property type="entry name" value="OMPA-like"/>
    <property type="match status" value="1"/>
</dbReference>
<name>A0ABP8C0P9_9FLAO</name>
<dbReference type="EMBL" id="BAABCA010000001">
    <property type="protein sequence ID" value="GAA4231547.1"/>
    <property type="molecule type" value="Genomic_DNA"/>
</dbReference>
<evidence type="ECO:0000313" key="5">
    <source>
        <dbReference type="Proteomes" id="UP001501496"/>
    </source>
</evidence>
<dbReference type="InterPro" id="IPR011250">
    <property type="entry name" value="OMP/PagP_B-barrel"/>
</dbReference>
<reference evidence="5" key="1">
    <citation type="journal article" date="2019" name="Int. J. Syst. Evol. Microbiol.">
        <title>The Global Catalogue of Microorganisms (GCM) 10K type strain sequencing project: providing services to taxonomists for standard genome sequencing and annotation.</title>
        <authorList>
            <consortium name="The Broad Institute Genomics Platform"/>
            <consortium name="The Broad Institute Genome Sequencing Center for Infectious Disease"/>
            <person name="Wu L."/>
            <person name="Ma J."/>
        </authorList>
    </citation>
    <scope>NUCLEOTIDE SEQUENCE [LARGE SCALE GENOMIC DNA]</scope>
    <source>
        <strain evidence="5">JCM 17630</strain>
    </source>
</reference>
<dbReference type="Pfam" id="PF13505">
    <property type="entry name" value="OMP_b-brl"/>
    <property type="match status" value="1"/>
</dbReference>
<dbReference type="InterPro" id="IPR027385">
    <property type="entry name" value="Beta-barrel_OMP"/>
</dbReference>
<evidence type="ECO:0000259" key="3">
    <source>
        <dbReference type="Pfam" id="PF13505"/>
    </source>
</evidence>
<protein>
    <recommendedName>
        <fullName evidence="3">Outer membrane protein beta-barrel domain-containing protein</fullName>
    </recommendedName>
</protein>
<feature type="signal peptide" evidence="2">
    <location>
        <begin position="1"/>
        <end position="20"/>
    </location>
</feature>
<evidence type="ECO:0000313" key="4">
    <source>
        <dbReference type="EMBL" id="GAA4231547.1"/>
    </source>
</evidence>
<gene>
    <name evidence="4" type="ORF">GCM10022291_04270</name>
</gene>
<proteinExistence type="predicted"/>
<feature type="domain" description="Outer membrane protein beta-barrel" evidence="3">
    <location>
        <begin position="10"/>
        <end position="161"/>
    </location>
</feature>
<evidence type="ECO:0000256" key="2">
    <source>
        <dbReference type="SAM" id="SignalP"/>
    </source>
</evidence>
<comment type="caution">
    <text evidence="4">The sequence shown here is derived from an EMBL/GenBank/DDBJ whole genome shotgun (WGS) entry which is preliminary data.</text>
</comment>
<feature type="chain" id="PRO_5045077672" description="Outer membrane protein beta-barrel domain-containing protein" evidence="2">
    <location>
        <begin position="21"/>
        <end position="164"/>
    </location>
</feature>
<keyword evidence="5" id="KW-1185">Reference proteome</keyword>
<evidence type="ECO:0000256" key="1">
    <source>
        <dbReference type="ARBA" id="ARBA00022729"/>
    </source>
</evidence>
<keyword evidence="1 2" id="KW-0732">Signal</keyword>
<accession>A0ABP8C0P9</accession>
<dbReference type="RefSeq" id="WP_344786419.1">
    <property type="nucleotide sequence ID" value="NZ_BAABCA010000001.1"/>
</dbReference>
<organism evidence="4 5">
    <name type="scientific">Postechiella marina</name>
    <dbReference type="NCBI Taxonomy" id="943941"/>
    <lineage>
        <taxon>Bacteria</taxon>
        <taxon>Pseudomonadati</taxon>
        <taxon>Bacteroidota</taxon>
        <taxon>Flavobacteriia</taxon>
        <taxon>Flavobacteriales</taxon>
        <taxon>Flavobacteriaceae</taxon>
        <taxon>Postechiella</taxon>
    </lineage>
</organism>